<dbReference type="EMBL" id="NVUK01000011">
    <property type="protein sequence ID" value="PCI77894.1"/>
    <property type="molecule type" value="Genomic_DNA"/>
</dbReference>
<evidence type="ECO:0008006" key="4">
    <source>
        <dbReference type="Google" id="ProtNLM"/>
    </source>
</evidence>
<comment type="caution">
    <text evidence="2">The sequence shown here is derived from an EMBL/GenBank/DDBJ whole genome shotgun (WGS) entry which is preliminary data.</text>
</comment>
<name>A0A2A4X5W2_UNCAE</name>
<gene>
    <name evidence="2" type="ORF">COB21_02230</name>
</gene>
<accession>A0A2A4X5W2</accession>
<feature type="compositionally biased region" description="Polar residues" evidence="1">
    <location>
        <begin position="6"/>
        <end position="18"/>
    </location>
</feature>
<protein>
    <recommendedName>
        <fullName evidence="4">Protein kinase domain-containing protein</fullName>
    </recommendedName>
</protein>
<dbReference type="AlphaFoldDB" id="A0A2A4X5W2"/>
<feature type="compositionally biased region" description="Basic residues" evidence="1">
    <location>
        <begin position="422"/>
        <end position="438"/>
    </location>
</feature>
<organism evidence="2 3">
    <name type="scientific">Aerophobetes bacterium</name>
    <dbReference type="NCBI Taxonomy" id="2030807"/>
    <lineage>
        <taxon>Bacteria</taxon>
        <taxon>Candidatus Aerophobota</taxon>
    </lineage>
</organism>
<evidence type="ECO:0000313" key="2">
    <source>
        <dbReference type="EMBL" id="PCI77894.1"/>
    </source>
</evidence>
<feature type="region of interest" description="Disordered" evidence="1">
    <location>
        <begin position="6"/>
        <end position="29"/>
    </location>
</feature>
<evidence type="ECO:0000256" key="1">
    <source>
        <dbReference type="SAM" id="MobiDB-lite"/>
    </source>
</evidence>
<sequence>MSLLVANTTQNTALNTPSSPMPNLPSTKAHSLEVKSQRVALQHLNTNTMQTGLAINGMALKLDDGTVVEVTQKKIGKGAFKEIYEGTAKKVNESVRPIAISAPFIPPVPFSAFTCSLSATNPTHFIGPQIVKLPIKNGTYQYITISDLCTPKGTHYAGQKLKDALNFKHPVSKTKPFAVRPDKNYLRLLFGMLQGTLEYYKALGKAKQYTGAHGDIKALNFVLNNKTKHMGPYCTVKLIDLPENPTKPSLPWTKFYRCKGLNKHANDLYALRTMLIVALSSVRTNPMFEGDHKPVLALLNKHDQKQINSALDAIGTIIQEKSKLASIGEKEREIVKQASLLTNLITPLKKLPPYHKQVLLTLACCIGKLSLGIEKTHFTHFGVNSQLEVIKTVENVKHFLQTKLGVSGPTGSPMKPAPLSSSKRKLSKKRLVLPAQKK</sequence>
<dbReference type="Proteomes" id="UP000218775">
    <property type="component" value="Unassembled WGS sequence"/>
</dbReference>
<proteinExistence type="predicted"/>
<reference evidence="3" key="1">
    <citation type="submission" date="2017-08" db="EMBL/GenBank/DDBJ databases">
        <title>A dynamic microbial community with high functional redundancy inhabits the cold, oxic subseafloor aquifer.</title>
        <authorList>
            <person name="Tully B.J."/>
            <person name="Wheat C.G."/>
            <person name="Glazer B.T."/>
            <person name="Huber J.A."/>
        </authorList>
    </citation>
    <scope>NUCLEOTIDE SEQUENCE [LARGE SCALE GENOMIC DNA]</scope>
</reference>
<evidence type="ECO:0000313" key="3">
    <source>
        <dbReference type="Proteomes" id="UP000218775"/>
    </source>
</evidence>
<feature type="region of interest" description="Disordered" evidence="1">
    <location>
        <begin position="405"/>
        <end position="438"/>
    </location>
</feature>